<evidence type="ECO:0000259" key="8">
    <source>
        <dbReference type="PROSITE" id="PS50893"/>
    </source>
</evidence>
<organism evidence="10 11">
    <name type="scientific">Leifsonia williamsii</name>
    <dbReference type="NCBI Taxonomy" id="3035919"/>
    <lineage>
        <taxon>Bacteria</taxon>
        <taxon>Bacillati</taxon>
        <taxon>Actinomycetota</taxon>
        <taxon>Actinomycetes</taxon>
        <taxon>Micrococcales</taxon>
        <taxon>Microbacteriaceae</taxon>
        <taxon>Leifsonia</taxon>
    </lineage>
</organism>
<evidence type="ECO:0000256" key="5">
    <source>
        <dbReference type="ARBA" id="ARBA00022989"/>
    </source>
</evidence>
<dbReference type="Gene3D" id="1.20.1560.10">
    <property type="entry name" value="ABC transporter type 1, transmembrane domain"/>
    <property type="match status" value="1"/>
</dbReference>
<dbReference type="PROSITE" id="PS50893">
    <property type="entry name" value="ABC_TRANSPORTER_2"/>
    <property type="match status" value="1"/>
</dbReference>
<dbReference type="SUPFAM" id="SSF90123">
    <property type="entry name" value="ABC transporter transmembrane region"/>
    <property type="match status" value="1"/>
</dbReference>
<keyword evidence="3" id="KW-0547">Nucleotide-binding</keyword>
<feature type="transmembrane region" description="Helical" evidence="7">
    <location>
        <begin position="160"/>
        <end position="181"/>
    </location>
</feature>
<evidence type="ECO:0000256" key="4">
    <source>
        <dbReference type="ARBA" id="ARBA00022840"/>
    </source>
</evidence>
<dbReference type="InterPro" id="IPR011527">
    <property type="entry name" value="ABC1_TM_dom"/>
</dbReference>
<protein>
    <submittedName>
        <fullName evidence="10">ABC transporter ATP-binding protein</fullName>
    </submittedName>
</protein>
<evidence type="ECO:0000256" key="3">
    <source>
        <dbReference type="ARBA" id="ARBA00022741"/>
    </source>
</evidence>
<dbReference type="PANTHER" id="PTHR43394">
    <property type="entry name" value="ATP-DEPENDENT PERMEASE MDL1, MITOCHONDRIAL"/>
    <property type="match status" value="1"/>
</dbReference>
<dbReference type="InterPro" id="IPR036640">
    <property type="entry name" value="ABC1_TM_sf"/>
</dbReference>
<evidence type="ECO:0000259" key="9">
    <source>
        <dbReference type="PROSITE" id="PS50929"/>
    </source>
</evidence>
<dbReference type="CDD" id="cd18548">
    <property type="entry name" value="ABC_6TM_Tm287_like"/>
    <property type="match status" value="1"/>
</dbReference>
<feature type="transmembrane region" description="Helical" evidence="7">
    <location>
        <begin position="281"/>
        <end position="299"/>
    </location>
</feature>
<dbReference type="PROSITE" id="PS50929">
    <property type="entry name" value="ABC_TM1F"/>
    <property type="match status" value="1"/>
</dbReference>
<dbReference type="EMBL" id="JAROCF010000001">
    <property type="protein sequence ID" value="MDN4613981.1"/>
    <property type="molecule type" value="Genomic_DNA"/>
</dbReference>
<keyword evidence="4 10" id="KW-0067">ATP-binding</keyword>
<dbReference type="InterPro" id="IPR027417">
    <property type="entry name" value="P-loop_NTPase"/>
</dbReference>
<comment type="caution">
    <text evidence="10">The sequence shown here is derived from an EMBL/GenBank/DDBJ whole genome shotgun (WGS) entry which is preliminary data.</text>
</comment>
<dbReference type="Gene3D" id="3.40.50.300">
    <property type="entry name" value="P-loop containing nucleotide triphosphate hydrolases"/>
    <property type="match status" value="1"/>
</dbReference>
<keyword evidence="2 7" id="KW-0812">Transmembrane</keyword>
<dbReference type="PANTHER" id="PTHR43394:SF1">
    <property type="entry name" value="ATP-BINDING CASSETTE SUB-FAMILY B MEMBER 10, MITOCHONDRIAL"/>
    <property type="match status" value="1"/>
</dbReference>
<dbReference type="RefSeq" id="WP_301210414.1">
    <property type="nucleotide sequence ID" value="NZ_JAROCF010000001.1"/>
</dbReference>
<dbReference type="GO" id="GO:0005524">
    <property type="term" value="F:ATP binding"/>
    <property type="evidence" value="ECO:0007669"/>
    <property type="project" value="UniProtKB-KW"/>
</dbReference>
<dbReference type="Pfam" id="PF00005">
    <property type="entry name" value="ABC_tran"/>
    <property type="match status" value="1"/>
</dbReference>
<reference evidence="10" key="1">
    <citation type="submission" date="2023-06" db="EMBL/GenBank/DDBJ databases">
        <title>MT1 and MT2 Draft Genomes of Novel Species.</title>
        <authorList>
            <person name="Venkateswaran K."/>
        </authorList>
    </citation>
    <scope>NUCLEOTIDE SEQUENCE</scope>
    <source>
        <strain evidence="10">F6_8S_P_1B</strain>
    </source>
</reference>
<feature type="domain" description="ABC transmembrane type-1" evidence="9">
    <location>
        <begin position="19"/>
        <end position="301"/>
    </location>
</feature>
<dbReference type="InterPro" id="IPR003593">
    <property type="entry name" value="AAA+_ATPase"/>
</dbReference>
<dbReference type="InterPro" id="IPR003439">
    <property type="entry name" value="ABC_transporter-like_ATP-bd"/>
</dbReference>
<sequence length="580" mass="62804">MTLVRMTLRFIRPYWRSVVAVVLLQLIATLAALYLPTLNAQIIDKGVVTGDTDFIWRTGGMMLIVCFVQVAAAITATYFGARASMSVGRDIRRSFYSKVDSLPSLDLARWGMPTLITRNTNDVQQVQMLVLMTLNFMVSTPIMCIAGIILAVGVDPGLSWLIWVSVVVLFVVVGILVTMLLPMFRVMQERIDGVNGVIREQIVGIRVIRAFVREKFETARYDDANAALTRISVKVGNVFVLMFPLIMLILNAATVAVLWFGGQRVDAGDIQIGALTAFLQYLLQILVAVMMGVFMAMMIPRAIVCAERLDEVLSAEPSASSDESRGGPAAELPADGRVQVDGVTFGYPGAEHPVLSDVSFTAEPGKVTAIVGSTGSGKSTLVSVIADLFTPQSGRVRIGGVPVDTLTRQQLAGVLGLVPQRPYLFSGTIASNLRFGRPDATDEQLWEALRVAQAEDFVRAKDHGLAERVAQGGTNVSGGQRQRLCIARALVAHPKVFLFDDSFSALDVATDARLRQALSRSTGDATVIVVAQRVSTIREADTIVVLDDGKVVGSGTHDELIETSETYREIVESQLSLEVA</sequence>
<evidence type="ECO:0000256" key="1">
    <source>
        <dbReference type="ARBA" id="ARBA00004651"/>
    </source>
</evidence>
<accession>A0ABT8KAX6</accession>
<dbReference type="Proteomes" id="UP001174208">
    <property type="component" value="Unassembled WGS sequence"/>
</dbReference>
<dbReference type="PROSITE" id="PS00211">
    <property type="entry name" value="ABC_TRANSPORTER_1"/>
    <property type="match status" value="1"/>
</dbReference>
<dbReference type="Pfam" id="PF00664">
    <property type="entry name" value="ABC_membrane"/>
    <property type="match status" value="1"/>
</dbReference>
<evidence type="ECO:0000256" key="6">
    <source>
        <dbReference type="ARBA" id="ARBA00023136"/>
    </source>
</evidence>
<feature type="transmembrane region" description="Helical" evidence="7">
    <location>
        <begin position="238"/>
        <end position="261"/>
    </location>
</feature>
<feature type="domain" description="ABC transporter" evidence="8">
    <location>
        <begin position="338"/>
        <end position="573"/>
    </location>
</feature>
<dbReference type="InterPro" id="IPR017871">
    <property type="entry name" value="ABC_transporter-like_CS"/>
</dbReference>
<dbReference type="SUPFAM" id="SSF52540">
    <property type="entry name" value="P-loop containing nucleoside triphosphate hydrolases"/>
    <property type="match status" value="1"/>
</dbReference>
<dbReference type="SMART" id="SM00382">
    <property type="entry name" value="AAA"/>
    <property type="match status" value="1"/>
</dbReference>
<gene>
    <name evidence="10" type="ORF">P5G50_05890</name>
</gene>
<name>A0ABT8KAX6_9MICO</name>
<feature type="transmembrane region" description="Helical" evidence="7">
    <location>
        <begin position="128"/>
        <end position="154"/>
    </location>
</feature>
<comment type="subcellular location">
    <subcellularLocation>
        <location evidence="1">Cell membrane</location>
        <topology evidence="1">Multi-pass membrane protein</topology>
    </subcellularLocation>
</comment>
<evidence type="ECO:0000256" key="2">
    <source>
        <dbReference type="ARBA" id="ARBA00022692"/>
    </source>
</evidence>
<evidence type="ECO:0000256" key="7">
    <source>
        <dbReference type="SAM" id="Phobius"/>
    </source>
</evidence>
<evidence type="ECO:0000313" key="10">
    <source>
        <dbReference type="EMBL" id="MDN4613981.1"/>
    </source>
</evidence>
<keyword evidence="6 7" id="KW-0472">Membrane</keyword>
<dbReference type="InterPro" id="IPR039421">
    <property type="entry name" value="Type_1_exporter"/>
</dbReference>
<keyword evidence="11" id="KW-1185">Reference proteome</keyword>
<proteinExistence type="predicted"/>
<feature type="transmembrane region" description="Helical" evidence="7">
    <location>
        <begin position="56"/>
        <end position="79"/>
    </location>
</feature>
<keyword evidence="5 7" id="KW-1133">Transmembrane helix</keyword>
<evidence type="ECO:0000313" key="11">
    <source>
        <dbReference type="Proteomes" id="UP001174208"/>
    </source>
</evidence>